<dbReference type="KEGG" id="ddi:DDB_G0282415"/>
<dbReference type="HOGENOM" id="CLU_1513275_0_0_1"/>
<proteinExistence type="predicted"/>
<dbReference type="RefSeq" id="XP_640035.1">
    <property type="nucleotide sequence ID" value="XM_634943.1"/>
</dbReference>
<name>Q54SK4_DICDI</name>
<gene>
    <name evidence="2" type="ORF">DDB_G0282415</name>
</gene>
<dbReference type="Proteomes" id="UP000002195">
    <property type="component" value="Unassembled WGS sequence"/>
</dbReference>
<dbReference type="VEuPathDB" id="AmoebaDB:DDB_G0282415"/>
<feature type="chain" id="PRO_5004250173" evidence="1">
    <location>
        <begin position="25"/>
        <end position="178"/>
    </location>
</feature>
<dbReference type="InParanoid" id="Q54SK4"/>
<evidence type="ECO:0000256" key="1">
    <source>
        <dbReference type="SAM" id="SignalP"/>
    </source>
</evidence>
<dbReference type="FunCoup" id="Q54SK4">
    <property type="interactions" value="877"/>
</dbReference>
<reference evidence="2 3" key="1">
    <citation type="journal article" date="2005" name="Nature">
        <title>The genome of the social amoeba Dictyostelium discoideum.</title>
        <authorList>
            <consortium name="The Dictyostelium discoideum Sequencing Consortium"/>
            <person name="Eichinger L."/>
            <person name="Pachebat J.A."/>
            <person name="Glockner G."/>
            <person name="Rajandream M.A."/>
            <person name="Sucgang R."/>
            <person name="Berriman M."/>
            <person name="Song J."/>
            <person name="Olsen R."/>
            <person name="Szafranski K."/>
            <person name="Xu Q."/>
            <person name="Tunggal B."/>
            <person name="Kummerfeld S."/>
            <person name="Madera M."/>
            <person name="Konfortov B.A."/>
            <person name="Rivero F."/>
            <person name="Bankier A.T."/>
            <person name="Lehmann R."/>
            <person name="Hamlin N."/>
            <person name="Davies R."/>
            <person name="Gaudet P."/>
            <person name="Fey P."/>
            <person name="Pilcher K."/>
            <person name="Chen G."/>
            <person name="Saunders D."/>
            <person name="Sodergren E."/>
            <person name="Davis P."/>
            <person name="Kerhornou A."/>
            <person name="Nie X."/>
            <person name="Hall N."/>
            <person name="Anjard C."/>
            <person name="Hemphill L."/>
            <person name="Bason N."/>
            <person name="Farbrother P."/>
            <person name="Desany B."/>
            <person name="Just E."/>
            <person name="Morio T."/>
            <person name="Rost R."/>
            <person name="Churcher C."/>
            <person name="Cooper J."/>
            <person name="Haydock S."/>
            <person name="van Driessche N."/>
            <person name="Cronin A."/>
            <person name="Goodhead I."/>
            <person name="Muzny D."/>
            <person name="Mourier T."/>
            <person name="Pain A."/>
            <person name="Lu M."/>
            <person name="Harper D."/>
            <person name="Lindsay R."/>
            <person name="Hauser H."/>
            <person name="James K."/>
            <person name="Quiles M."/>
            <person name="Madan Babu M."/>
            <person name="Saito T."/>
            <person name="Buchrieser C."/>
            <person name="Wardroper A."/>
            <person name="Felder M."/>
            <person name="Thangavelu M."/>
            <person name="Johnson D."/>
            <person name="Knights A."/>
            <person name="Loulseged H."/>
            <person name="Mungall K."/>
            <person name="Oliver K."/>
            <person name="Price C."/>
            <person name="Quail M.A."/>
            <person name="Urushihara H."/>
            <person name="Hernandez J."/>
            <person name="Rabbinowitsch E."/>
            <person name="Steffen D."/>
            <person name="Sanders M."/>
            <person name="Ma J."/>
            <person name="Kohara Y."/>
            <person name="Sharp S."/>
            <person name="Simmonds M."/>
            <person name="Spiegler S."/>
            <person name="Tivey A."/>
            <person name="Sugano S."/>
            <person name="White B."/>
            <person name="Walker D."/>
            <person name="Woodward J."/>
            <person name="Winckler T."/>
            <person name="Tanaka Y."/>
            <person name="Shaulsky G."/>
            <person name="Schleicher M."/>
            <person name="Weinstock G."/>
            <person name="Rosenthal A."/>
            <person name="Cox E.C."/>
            <person name="Chisholm R.L."/>
            <person name="Gibbs R."/>
            <person name="Loomis W.F."/>
            <person name="Platzer M."/>
            <person name="Kay R.R."/>
            <person name="Williams J."/>
            <person name="Dear P.H."/>
            <person name="Noegel A.A."/>
            <person name="Barrell B."/>
            <person name="Kuspa A."/>
        </authorList>
    </citation>
    <scope>NUCLEOTIDE SEQUENCE [LARGE SCALE GENOMIC DNA]</scope>
    <source>
        <strain evidence="2 3">AX4</strain>
    </source>
</reference>
<protein>
    <submittedName>
        <fullName evidence="2">Uncharacterized protein</fullName>
    </submittedName>
</protein>
<comment type="caution">
    <text evidence="2">The sequence shown here is derived from an EMBL/GenBank/DDBJ whole genome shotgun (WGS) entry which is preliminary data.</text>
</comment>
<dbReference type="GeneID" id="8623561"/>
<dbReference type="EMBL" id="AAFI02000047">
    <property type="protein sequence ID" value="EAL66067.1"/>
    <property type="molecule type" value="Genomic_DNA"/>
</dbReference>
<evidence type="ECO:0000313" key="2">
    <source>
        <dbReference type="EMBL" id="EAL66067.1"/>
    </source>
</evidence>
<dbReference type="PaxDb" id="44689-DDB0204223"/>
<dbReference type="OMA" id="DICERPS"/>
<dbReference type="AlphaFoldDB" id="Q54SK4"/>
<accession>Q54SK4</accession>
<feature type="signal peptide" evidence="1">
    <location>
        <begin position="1"/>
        <end position="24"/>
    </location>
</feature>
<evidence type="ECO:0000313" key="3">
    <source>
        <dbReference type="Proteomes" id="UP000002195"/>
    </source>
</evidence>
<dbReference type="dictyBase" id="DDB_G0282415"/>
<sequence>MKFNFYCRIILLFSFVFLFKQINSTGVFLEDYHRCRERCEIKNTNNNFLTITIKTEYSYSEEFDQCKEACQTKNNNLLQDICENPSFLHWNEPSVETNAHLDSLKKRCQYFSNRMSRIDLDYIETLYKYKELVEIDCTNMLCYLGGGINTFGVNKYGKPIKPRIRNFPMENIEENDEN</sequence>
<organism evidence="2 3">
    <name type="scientific">Dictyostelium discoideum</name>
    <name type="common">Social amoeba</name>
    <dbReference type="NCBI Taxonomy" id="44689"/>
    <lineage>
        <taxon>Eukaryota</taxon>
        <taxon>Amoebozoa</taxon>
        <taxon>Evosea</taxon>
        <taxon>Eumycetozoa</taxon>
        <taxon>Dictyostelia</taxon>
        <taxon>Dictyosteliales</taxon>
        <taxon>Dictyosteliaceae</taxon>
        <taxon>Dictyostelium</taxon>
    </lineage>
</organism>
<keyword evidence="1" id="KW-0732">Signal</keyword>
<dbReference type="eggNOG" id="ENOG502RHH5">
    <property type="taxonomic scope" value="Eukaryota"/>
</dbReference>
<dbReference type="SMR" id="Q54SK4"/>
<keyword evidence="3" id="KW-1185">Reference proteome</keyword>